<protein>
    <submittedName>
        <fullName evidence="1">Uncharacterized protein</fullName>
    </submittedName>
</protein>
<proteinExistence type="predicted"/>
<reference evidence="1" key="1">
    <citation type="journal article" date="2014" name="Front. Microbiol.">
        <title>High frequency of phylogenetically diverse reductive dehalogenase-homologous genes in deep subseafloor sedimentary metagenomes.</title>
        <authorList>
            <person name="Kawai M."/>
            <person name="Futagami T."/>
            <person name="Toyoda A."/>
            <person name="Takaki Y."/>
            <person name="Nishi S."/>
            <person name="Hori S."/>
            <person name="Arai W."/>
            <person name="Tsubouchi T."/>
            <person name="Morono Y."/>
            <person name="Uchiyama I."/>
            <person name="Ito T."/>
            <person name="Fujiyama A."/>
            <person name="Inagaki F."/>
            <person name="Takami H."/>
        </authorList>
    </citation>
    <scope>NUCLEOTIDE SEQUENCE</scope>
    <source>
        <strain evidence="1">Expedition CK06-06</strain>
    </source>
</reference>
<gene>
    <name evidence="1" type="ORF">S06H3_30720</name>
</gene>
<evidence type="ECO:0000313" key="1">
    <source>
        <dbReference type="EMBL" id="GAI30861.1"/>
    </source>
</evidence>
<accession>X1NKX2</accession>
<name>X1NKX2_9ZZZZ</name>
<organism evidence="1">
    <name type="scientific">marine sediment metagenome</name>
    <dbReference type="NCBI Taxonomy" id="412755"/>
    <lineage>
        <taxon>unclassified sequences</taxon>
        <taxon>metagenomes</taxon>
        <taxon>ecological metagenomes</taxon>
    </lineage>
</organism>
<feature type="non-terminal residue" evidence="1">
    <location>
        <position position="208"/>
    </location>
</feature>
<sequence>MAGKGHALSRDELVRALIAYTGTTTDDGNIGGTTLQDRHLIGSNDFISNKTILIGSGAAAIEDSGAVSFAPGTGIIEVSDAFSVQIKAGTLFRILNISTVEIDVDVINTKIGTNTDPAGTNTLFAWLAKIFAKLAGGAIVESTESKLWNTAEQDLVSIGTAVTKNKLHSLIVDISQLTATATINIRLYLKVNGVARKVYDQPFVVGDD</sequence>
<dbReference type="AlphaFoldDB" id="X1NKX2"/>
<dbReference type="EMBL" id="BARV01018120">
    <property type="protein sequence ID" value="GAI30861.1"/>
    <property type="molecule type" value="Genomic_DNA"/>
</dbReference>
<comment type="caution">
    <text evidence="1">The sequence shown here is derived from an EMBL/GenBank/DDBJ whole genome shotgun (WGS) entry which is preliminary data.</text>
</comment>